<evidence type="ECO:0000313" key="5">
    <source>
        <dbReference type="Proteomes" id="UP000886824"/>
    </source>
</evidence>
<evidence type="ECO:0000259" key="3">
    <source>
        <dbReference type="Pfam" id="PF04536"/>
    </source>
</evidence>
<evidence type="ECO:0000256" key="1">
    <source>
        <dbReference type="SAM" id="MobiDB-lite"/>
    </source>
</evidence>
<dbReference type="AlphaFoldDB" id="A0A9D2CEF8"/>
<evidence type="ECO:0000256" key="2">
    <source>
        <dbReference type="SAM" id="Phobius"/>
    </source>
</evidence>
<organism evidence="4 5">
    <name type="scientific">Candidatus Intestinimonas merdavium</name>
    <dbReference type="NCBI Taxonomy" id="2838622"/>
    <lineage>
        <taxon>Bacteria</taxon>
        <taxon>Bacillati</taxon>
        <taxon>Bacillota</taxon>
        <taxon>Clostridia</taxon>
        <taxon>Eubacteriales</taxon>
        <taxon>Intestinimonas</taxon>
    </lineage>
</organism>
<name>A0A9D2CEF8_9FIRM</name>
<comment type="caution">
    <text evidence="4">The sequence shown here is derived from an EMBL/GenBank/DDBJ whole genome shotgun (WGS) entry which is preliminary data.</text>
</comment>
<dbReference type="EMBL" id="DXCX01000042">
    <property type="protein sequence ID" value="HIY73140.1"/>
    <property type="molecule type" value="Genomic_DNA"/>
</dbReference>
<accession>A0A9D2CEF8</accession>
<dbReference type="Gene3D" id="3.10.310.50">
    <property type="match status" value="1"/>
</dbReference>
<reference evidence="4" key="1">
    <citation type="journal article" date="2021" name="PeerJ">
        <title>Extensive microbial diversity within the chicken gut microbiome revealed by metagenomics and culture.</title>
        <authorList>
            <person name="Gilroy R."/>
            <person name="Ravi A."/>
            <person name="Getino M."/>
            <person name="Pursley I."/>
            <person name="Horton D.L."/>
            <person name="Alikhan N.F."/>
            <person name="Baker D."/>
            <person name="Gharbi K."/>
            <person name="Hall N."/>
            <person name="Watson M."/>
            <person name="Adriaenssens E.M."/>
            <person name="Foster-Nyarko E."/>
            <person name="Jarju S."/>
            <person name="Secka A."/>
            <person name="Antonio M."/>
            <person name="Oren A."/>
            <person name="Chaudhuri R.R."/>
            <person name="La Ragione R."/>
            <person name="Hildebrand F."/>
            <person name="Pallen M.J."/>
        </authorList>
    </citation>
    <scope>NUCLEOTIDE SEQUENCE</scope>
    <source>
        <strain evidence="4">CHK33-7979</strain>
    </source>
</reference>
<feature type="compositionally biased region" description="Pro residues" evidence="1">
    <location>
        <begin position="264"/>
        <end position="279"/>
    </location>
</feature>
<reference evidence="4" key="2">
    <citation type="submission" date="2021-04" db="EMBL/GenBank/DDBJ databases">
        <authorList>
            <person name="Gilroy R."/>
        </authorList>
    </citation>
    <scope>NUCLEOTIDE SEQUENCE</scope>
    <source>
        <strain evidence="4">CHK33-7979</strain>
    </source>
</reference>
<dbReference type="Proteomes" id="UP000886824">
    <property type="component" value="Unassembled WGS sequence"/>
</dbReference>
<dbReference type="Pfam" id="PF04536">
    <property type="entry name" value="TPM_phosphatase"/>
    <property type="match status" value="1"/>
</dbReference>
<keyword evidence="2" id="KW-1133">Transmembrane helix</keyword>
<evidence type="ECO:0000313" key="4">
    <source>
        <dbReference type="EMBL" id="HIY73140.1"/>
    </source>
</evidence>
<gene>
    <name evidence="4" type="ORF">H9826_04060</name>
</gene>
<feature type="domain" description="TPM" evidence="3">
    <location>
        <begin position="59"/>
        <end position="176"/>
    </location>
</feature>
<feature type="compositionally biased region" description="Gly residues" evidence="1">
    <location>
        <begin position="280"/>
        <end position="336"/>
    </location>
</feature>
<keyword evidence="2" id="KW-0472">Membrane</keyword>
<feature type="region of interest" description="Disordered" evidence="1">
    <location>
        <begin position="264"/>
        <end position="336"/>
    </location>
</feature>
<sequence>MEMLKKRWVAVVILLLVIALSICIGQMRSPTGTDLSTADTAQSLDSGLDIEPYRTWLWDEADILSTSVEDTLCLYNANWDERYQSLVAVAAVTATEGQAIDDYAYSLANEIGLSARDALLVVDTGTSNAYLALGNDFLPSLTSSDVTGLLDQNLRAPLQAGNCGEGVLALFSALDQVYIANYGASPSDGYHGYGYSGSFGVVMTVTTLVIFFVILLAVLTAIDTARYNAYRRTYYGVATPPYVFRPILFWHGPRYGWYRRRWHQPPPPPPPGPGGPRPPRGGGFGGNFSSHRGGGFGGSFRGGGFGGGSRGGGFGGGFRGGGFGGGSRGGGFGGRR</sequence>
<protein>
    <submittedName>
        <fullName evidence="4">TPM domain-containing protein</fullName>
    </submittedName>
</protein>
<keyword evidence="2" id="KW-0812">Transmembrane</keyword>
<proteinExistence type="predicted"/>
<dbReference type="InterPro" id="IPR007621">
    <property type="entry name" value="TPM_dom"/>
</dbReference>
<feature type="transmembrane region" description="Helical" evidence="2">
    <location>
        <begin position="199"/>
        <end position="222"/>
    </location>
</feature>